<accession>T1KP05</accession>
<reference evidence="2" key="1">
    <citation type="submission" date="2011-08" db="EMBL/GenBank/DDBJ databases">
        <authorList>
            <person name="Rombauts S."/>
        </authorList>
    </citation>
    <scope>NUCLEOTIDE SEQUENCE</scope>
    <source>
        <strain evidence="2">London</strain>
    </source>
</reference>
<dbReference type="EnsemblMetazoa" id="tetur16g02860.1">
    <property type="protein sequence ID" value="tetur16g02860.1"/>
    <property type="gene ID" value="tetur16g02860"/>
</dbReference>
<evidence type="ECO:0000313" key="1">
    <source>
        <dbReference type="EnsemblMetazoa" id="tetur16g02860.1"/>
    </source>
</evidence>
<dbReference type="AlphaFoldDB" id="T1KP05"/>
<dbReference type="EMBL" id="CAEY01000281">
    <property type="status" value="NOT_ANNOTATED_CDS"/>
    <property type="molecule type" value="Genomic_DNA"/>
</dbReference>
<keyword evidence="2" id="KW-1185">Reference proteome</keyword>
<protein>
    <submittedName>
        <fullName evidence="1">Uncharacterized protein</fullName>
    </submittedName>
</protein>
<dbReference type="Proteomes" id="UP000015104">
    <property type="component" value="Unassembled WGS sequence"/>
</dbReference>
<organism evidence="1 2">
    <name type="scientific">Tetranychus urticae</name>
    <name type="common">Two-spotted spider mite</name>
    <dbReference type="NCBI Taxonomy" id="32264"/>
    <lineage>
        <taxon>Eukaryota</taxon>
        <taxon>Metazoa</taxon>
        <taxon>Ecdysozoa</taxon>
        <taxon>Arthropoda</taxon>
        <taxon>Chelicerata</taxon>
        <taxon>Arachnida</taxon>
        <taxon>Acari</taxon>
        <taxon>Acariformes</taxon>
        <taxon>Trombidiformes</taxon>
        <taxon>Prostigmata</taxon>
        <taxon>Eleutherengona</taxon>
        <taxon>Raphignathae</taxon>
        <taxon>Tetranychoidea</taxon>
        <taxon>Tetranychidae</taxon>
        <taxon>Tetranychus</taxon>
    </lineage>
</organism>
<dbReference type="HOGENOM" id="CLU_3300016_0_0_1"/>
<proteinExistence type="predicted"/>
<sequence>MKSRQGTTKNIAKTPKVISNGQIFGDYLNLLIYCGNSYYR</sequence>
<evidence type="ECO:0000313" key="2">
    <source>
        <dbReference type="Proteomes" id="UP000015104"/>
    </source>
</evidence>
<reference evidence="1" key="2">
    <citation type="submission" date="2015-06" db="UniProtKB">
        <authorList>
            <consortium name="EnsemblMetazoa"/>
        </authorList>
    </citation>
    <scope>IDENTIFICATION</scope>
</reference>
<name>T1KP05_TETUR</name>